<dbReference type="OrthoDB" id="5386330at2759"/>
<dbReference type="GO" id="GO:0008270">
    <property type="term" value="F:zinc ion binding"/>
    <property type="evidence" value="ECO:0007669"/>
    <property type="project" value="InterPro"/>
</dbReference>
<evidence type="ECO:0000256" key="5">
    <source>
        <dbReference type="ARBA" id="ARBA00023242"/>
    </source>
</evidence>
<dbReference type="AlphaFoldDB" id="A0A1L9R673"/>
<dbReference type="Proteomes" id="UP000184383">
    <property type="component" value="Unassembled WGS sequence"/>
</dbReference>
<feature type="compositionally biased region" description="Basic and acidic residues" evidence="6">
    <location>
        <begin position="85"/>
        <end position="95"/>
    </location>
</feature>
<evidence type="ECO:0000256" key="1">
    <source>
        <dbReference type="ARBA" id="ARBA00004123"/>
    </source>
</evidence>
<dbReference type="PROSITE" id="PS50048">
    <property type="entry name" value="ZN2_CY6_FUNGAL_2"/>
    <property type="match status" value="1"/>
</dbReference>
<keyword evidence="3" id="KW-0238">DNA-binding</keyword>
<accession>A0A1L9R673</accession>
<keyword evidence="5" id="KW-0539">Nucleus</keyword>
<keyword evidence="9" id="KW-1185">Reference proteome</keyword>
<evidence type="ECO:0000256" key="2">
    <source>
        <dbReference type="ARBA" id="ARBA00023015"/>
    </source>
</evidence>
<dbReference type="VEuPathDB" id="FungiDB:ASPWEDRAFT_708028"/>
<dbReference type="SUPFAM" id="SSF57701">
    <property type="entry name" value="Zn2/Cys6 DNA-binding domain"/>
    <property type="match status" value="1"/>
</dbReference>
<dbReference type="InterPro" id="IPR021858">
    <property type="entry name" value="Fun_TF"/>
</dbReference>
<comment type="subcellular location">
    <subcellularLocation>
        <location evidence="1">Nucleus</location>
    </subcellularLocation>
</comment>
<dbReference type="GO" id="GO:0000981">
    <property type="term" value="F:DNA-binding transcription factor activity, RNA polymerase II-specific"/>
    <property type="evidence" value="ECO:0007669"/>
    <property type="project" value="InterPro"/>
</dbReference>
<proteinExistence type="predicted"/>
<feature type="domain" description="Zn(2)-C6 fungal-type" evidence="7">
    <location>
        <begin position="14"/>
        <end position="43"/>
    </location>
</feature>
<dbReference type="Gene3D" id="4.10.240.10">
    <property type="entry name" value="Zn(2)-C6 fungal-type DNA-binding domain"/>
    <property type="match status" value="1"/>
</dbReference>
<dbReference type="PROSITE" id="PS00463">
    <property type="entry name" value="ZN2_CY6_FUNGAL_1"/>
    <property type="match status" value="1"/>
</dbReference>
<evidence type="ECO:0000313" key="9">
    <source>
        <dbReference type="Proteomes" id="UP000184383"/>
    </source>
</evidence>
<evidence type="ECO:0000256" key="4">
    <source>
        <dbReference type="ARBA" id="ARBA00023163"/>
    </source>
</evidence>
<protein>
    <recommendedName>
        <fullName evidence="7">Zn(2)-C6 fungal-type domain-containing protein</fullName>
    </recommendedName>
</protein>
<evidence type="ECO:0000256" key="3">
    <source>
        <dbReference type="ARBA" id="ARBA00023125"/>
    </source>
</evidence>
<evidence type="ECO:0000256" key="6">
    <source>
        <dbReference type="SAM" id="MobiDB-lite"/>
    </source>
</evidence>
<sequence>MSSSSHSTRPKVKGCYQCSRRRIDCDRQQPTCQKCQLKGLHCSGLGVRYRFNDGVASRGKLVGKQLPDVLSYRRTAFRPPLDQPPHAEESSKTGADDGDTPEAIQPCLSHIDGTTQYLLQYFSDNIAPMTTVIDRGFNGYRDLIVPLGETDPLVRKAIVVVSRQHLSLRFGAEMTADITTYGDLIRDLIIRSKSCSLREDMSSMTALLLLHVREMVSGSGDFKLVYGSLRALVNATGQHHGNASSQLMEYVNIQILRVRLFAEALFDETHGAEYLSIHGETSLEFLRFCRRLHPEHEELMTHLFNLITLARDIYIRRALHNPPPQQTIPLVERFRQVTEKVKRYGDVIGQHLLAWAYFVVAAESSTQDHRNFFEGELQSLYRATGCRSVLRGMEQLERIWTAQPTTRWTSLLGGSNQVFIM</sequence>
<evidence type="ECO:0000259" key="7">
    <source>
        <dbReference type="PROSITE" id="PS50048"/>
    </source>
</evidence>
<dbReference type="EMBL" id="KV878217">
    <property type="protein sequence ID" value="OJJ30373.1"/>
    <property type="molecule type" value="Genomic_DNA"/>
</dbReference>
<reference evidence="9" key="1">
    <citation type="journal article" date="2017" name="Genome Biol.">
        <title>Comparative genomics reveals high biological diversity and specific adaptations in the industrially and medically important fungal genus Aspergillus.</title>
        <authorList>
            <person name="de Vries R.P."/>
            <person name="Riley R."/>
            <person name="Wiebenga A."/>
            <person name="Aguilar-Osorio G."/>
            <person name="Amillis S."/>
            <person name="Uchima C.A."/>
            <person name="Anderluh G."/>
            <person name="Asadollahi M."/>
            <person name="Askin M."/>
            <person name="Barry K."/>
            <person name="Battaglia E."/>
            <person name="Bayram O."/>
            <person name="Benocci T."/>
            <person name="Braus-Stromeyer S.A."/>
            <person name="Caldana C."/>
            <person name="Canovas D."/>
            <person name="Cerqueira G.C."/>
            <person name="Chen F."/>
            <person name="Chen W."/>
            <person name="Choi C."/>
            <person name="Clum A."/>
            <person name="Dos Santos R.A."/>
            <person name="Damasio A.R."/>
            <person name="Diallinas G."/>
            <person name="Emri T."/>
            <person name="Fekete E."/>
            <person name="Flipphi M."/>
            <person name="Freyberg S."/>
            <person name="Gallo A."/>
            <person name="Gournas C."/>
            <person name="Habgood R."/>
            <person name="Hainaut M."/>
            <person name="Harispe M.L."/>
            <person name="Henrissat B."/>
            <person name="Hilden K.S."/>
            <person name="Hope R."/>
            <person name="Hossain A."/>
            <person name="Karabika E."/>
            <person name="Karaffa L."/>
            <person name="Karanyi Z."/>
            <person name="Krasevec N."/>
            <person name="Kuo A."/>
            <person name="Kusch H."/>
            <person name="LaButti K."/>
            <person name="Lagendijk E.L."/>
            <person name="Lapidus A."/>
            <person name="Levasseur A."/>
            <person name="Lindquist E."/>
            <person name="Lipzen A."/>
            <person name="Logrieco A.F."/>
            <person name="MacCabe A."/>
            <person name="Maekelae M.R."/>
            <person name="Malavazi I."/>
            <person name="Melin P."/>
            <person name="Meyer V."/>
            <person name="Mielnichuk N."/>
            <person name="Miskei M."/>
            <person name="Molnar A.P."/>
            <person name="Mule G."/>
            <person name="Ngan C.Y."/>
            <person name="Orejas M."/>
            <person name="Orosz E."/>
            <person name="Ouedraogo J.P."/>
            <person name="Overkamp K.M."/>
            <person name="Park H.-S."/>
            <person name="Perrone G."/>
            <person name="Piumi F."/>
            <person name="Punt P.J."/>
            <person name="Ram A.F."/>
            <person name="Ramon A."/>
            <person name="Rauscher S."/>
            <person name="Record E."/>
            <person name="Riano-Pachon D.M."/>
            <person name="Robert V."/>
            <person name="Roehrig J."/>
            <person name="Ruller R."/>
            <person name="Salamov A."/>
            <person name="Salih N.S."/>
            <person name="Samson R.A."/>
            <person name="Sandor E."/>
            <person name="Sanguinetti M."/>
            <person name="Schuetze T."/>
            <person name="Sepcic K."/>
            <person name="Shelest E."/>
            <person name="Sherlock G."/>
            <person name="Sophianopoulou V."/>
            <person name="Squina F.M."/>
            <person name="Sun H."/>
            <person name="Susca A."/>
            <person name="Todd R.B."/>
            <person name="Tsang A."/>
            <person name="Unkles S.E."/>
            <person name="van de Wiele N."/>
            <person name="van Rossen-Uffink D."/>
            <person name="Oliveira J.V."/>
            <person name="Vesth T.C."/>
            <person name="Visser J."/>
            <person name="Yu J.-H."/>
            <person name="Zhou M."/>
            <person name="Andersen M.R."/>
            <person name="Archer D.B."/>
            <person name="Baker S.E."/>
            <person name="Benoit I."/>
            <person name="Brakhage A.A."/>
            <person name="Braus G.H."/>
            <person name="Fischer R."/>
            <person name="Frisvad J.C."/>
            <person name="Goldman G.H."/>
            <person name="Houbraken J."/>
            <person name="Oakley B."/>
            <person name="Pocsi I."/>
            <person name="Scazzocchio C."/>
            <person name="Seiboth B."/>
            <person name="vanKuyk P.A."/>
            <person name="Wortman J."/>
            <person name="Dyer P.S."/>
            <person name="Grigoriev I.V."/>
        </authorList>
    </citation>
    <scope>NUCLEOTIDE SEQUENCE [LARGE SCALE GENOMIC DNA]</scope>
    <source>
        <strain evidence="9">DTO 134E9</strain>
    </source>
</reference>
<organism evidence="8 9">
    <name type="scientific">Aspergillus wentii DTO 134E9</name>
    <dbReference type="NCBI Taxonomy" id="1073089"/>
    <lineage>
        <taxon>Eukaryota</taxon>
        <taxon>Fungi</taxon>
        <taxon>Dikarya</taxon>
        <taxon>Ascomycota</taxon>
        <taxon>Pezizomycotina</taxon>
        <taxon>Eurotiomycetes</taxon>
        <taxon>Eurotiomycetidae</taxon>
        <taxon>Eurotiales</taxon>
        <taxon>Aspergillaceae</taxon>
        <taxon>Aspergillus</taxon>
        <taxon>Aspergillus subgen. Cremei</taxon>
    </lineage>
</organism>
<dbReference type="GO" id="GO:0000976">
    <property type="term" value="F:transcription cis-regulatory region binding"/>
    <property type="evidence" value="ECO:0007669"/>
    <property type="project" value="TreeGrafter"/>
</dbReference>
<keyword evidence="2" id="KW-0805">Transcription regulation</keyword>
<dbReference type="SMART" id="SM00066">
    <property type="entry name" value="GAL4"/>
    <property type="match status" value="1"/>
</dbReference>
<dbReference type="STRING" id="1073089.A0A1L9R673"/>
<dbReference type="CDD" id="cd00067">
    <property type="entry name" value="GAL4"/>
    <property type="match status" value="1"/>
</dbReference>
<dbReference type="PANTHER" id="PTHR37534">
    <property type="entry name" value="TRANSCRIPTIONAL ACTIVATOR PROTEIN UGA3"/>
    <property type="match status" value="1"/>
</dbReference>
<gene>
    <name evidence="8" type="ORF">ASPWEDRAFT_708028</name>
</gene>
<dbReference type="GeneID" id="63754995"/>
<name>A0A1L9R673_ASPWE</name>
<dbReference type="GO" id="GO:0005634">
    <property type="term" value="C:nucleus"/>
    <property type="evidence" value="ECO:0007669"/>
    <property type="project" value="UniProtKB-SubCell"/>
</dbReference>
<dbReference type="PANTHER" id="PTHR37534:SF17">
    <property type="entry name" value="ZN(2)-C6 FUNGAL-TYPE DOMAIN-CONTAINING PROTEIN"/>
    <property type="match status" value="1"/>
</dbReference>
<dbReference type="GO" id="GO:0045944">
    <property type="term" value="P:positive regulation of transcription by RNA polymerase II"/>
    <property type="evidence" value="ECO:0007669"/>
    <property type="project" value="TreeGrafter"/>
</dbReference>
<dbReference type="RefSeq" id="XP_040684050.1">
    <property type="nucleotide sequence ID" value="XM_040839147.1"/>
</dbReference>
<dbReference type="InterPro" id="IPR036864">
    <property type="entry name" value="Zn2-C6_fun-type_DNA-bd_sf"/>
</dbReference>
<dbReference type="Pfam" id="PF11951">
    <property type="entry name" value="Fungal_trans_2"/>
    <property type="match status" value="2"/>
</dbReference>
<dbReference type="Pfam" id="PF00172">
    <property type="entry name" value="Zn_clus"/>
    <property type="match status" value="1"/>
</dbReference>
<dbReference type="InterPro" id="IPR001138">
    <property type="entry name" value="Zn2Cys6_DnaBD"/>
</dbReference>
<evidence type="ECO:0000313" key="8">
    <source>
        <dbReference type="EMBL" id="OJJ30373.1"/>
    </source>
</evidence>
<feature type="region of interest" description="Disordered" evidence="6">
    <location>
        <begin position="77"/>
        <end position="104"/>
    </location>
</feature>
<keyword evidence="4" id="KW-0804">Transcription</keyword>